<proteinExistence type="predicted"/>
<dbReference type="EMBL" id="JAFFHB010000001">
    <property type="protein sequence ID" value="KAK4673129.1"/>
    <property type="molecule type" value="Genomic_DNA"/>
</dbReference>
<reference evidence="2 3" key="1">
    <citation type="journal article" date="2023" name="bioRxiv">
        <title>High-quality genome assemblies of four members of thePodospora anserinaspecies complex.</title>
        <authorList>
            <person name="Ament-Velasquez S.L."/>
            <person name="Vogan A.A."/>
            <person name="Wallerman O."/>
            <person name="Hartmann F."/>
            <person name="Gautier V."/>
            <person name="Silar P."/>
            <person name="Giraud T."/>
            <person name="Johannesson H."/>
        </authorList>
    </citation>
    <scope>NUCLEOTIDE SEQUENCE [LARGE SCALE GENOMIC DNA]</scope>
    <source>
        <strain evidence="2 3">CBS 411.78</strain>
    </source>
</reference>
<dbReference type="RefSeq" id="XP_062770451.1">
    <property type="nucleotide sequence ID" value="XM_062907497.1"/>
</dbReference>
<dbReference type="PANTHER" id="PTHR28207:SF1">
    <property type="entry name" value="ATP SYNTHASE SUBUNIT H, MITOCHONDRIAL"/>
    <property type="match status" value="1"/>
</dbReference>
<feature type="region of interest" description="Disordered" evidence="1">
    <location>
        <begin position="39"/>
        <end position="60"/>
    </location>
</feature>
<gene>
    <name evidence="2" type="primary">ATP14</name>
    <name evidence="2" type="ORF">QC763_109080</name>
</gene>
<evidence type="ECO:0000313" key="2">
    <source>
        <dbReference type="EMBL" id="KAK4673129.1"/>
    </source>
</evidence>
<evidence type="ECO:0000256" key="1">
    <source>
        <dbReference type="SAM" id="MobiDB-lite"/>
    </source>
</evidence>
<dbReference type="Proteomes" id="UP001326199">
    <property type="component" value="Unassembled WGS sequence"/>
</dbReference>
<feature type="region of interest" description="Disordered" evidence="1">
    <location>
        <begin position="1"/>
        <end position="26"/>
    </location>
</feature>
<comment type="caution">
    <text evidence="2">The sequence shown here is derived from an EMBL/GenBank/DDBJ whole genome shotgun (WGS) entry which is preliminary data.</text>
</comment>
<sequence length="220" mass="24281">MTSGDSWGHHVTRPTDDSRQLLGGEHLPLHDVEPGAFFENLSAKEPPPPQQPTNTLSTSPRLLRRHLERLGLVVFFFFLPRKHNNNHNPFKMFSRASTKAVSAVSRLAAGRTAVAVQARTFIAPTVARRADFVQELYLKELKAYKPTPVKDSDAVGQVATFNLPKTPKSPEEADLASSLKEYESMAVEVEGSEVDASGAQTTAVVEDWLVEEEEEDGAHH</sequence>
<dbReference type="GeneID" id="87927840"/>
<protein>
    <submittedName>
        <fullName evidence="2">ATP synthase F0 subcomplex subunit H atp14</fullName>
    </submittedName>
</protein>
<dbReference type="InterPro" id="IPR019711">
    <property type="entry name" value="ATP_synth_F0_suH"/>
</dbReference>
<keyword evidence="3" id="KW-1185">Reference proteome</keyword>
<organism evidence="2 3">
    <name type="scientific">Podospora pseudopauciseta</name>
    <dbReference type="NCBI Taxonomy" id="2093780"/>
    <lineage>
        <taxon>Eukaryota</taxon>
        <taxon>Fungi</taxon>
        <taxon>Dikarya</taxon>
        <taxon>Ascomycota</taxon>
        <taxon>Pezizomycotina</taxon>
        <taxon>Sordariomycetes</taxon>
        <taxon>Sordariomycetidae</taxon>
        <taxon>Sordariales</taxon>
        <taxon>Podosporaceae</taxon>
        <taxon>Podospora</taxon>
    </lineage>
</organism>
<dbReference type="PANTHER" id="PTHR28207">
    <property type="entry name" value="ATP SYNTHASE SUBUNIT H, MITOCHONDRIAL"/>
    <property type="match status" value="1"/>
</dbReference>
<name>A0ABR0HYY0_9PEZI</name>
<dbReference type="Pfam" id="PF10775">
    <property type="entry name" value="ATP_sub_h"/>
    <property type="match status" value="1"/>
</dbReference>
<evidence type="ECO:0000313" key="3">
    <source>
        <dbReference type="Proteomes" id="UP001326199"/>
    </source>
</evidence>
<accession>A0ABR0HYY0</accession>